<evidence type="ECO:0000313" key="3">
    <source>
        <dbReference type="EMBL" id="GGI51603.1"/>
    </source>
</evidence>
<dbReference type="GO" id="GO:0006310">
    <property type="term" value="P:DNA recombination"/>
    <property type="evidence" value="ECO:0007669"/>
    <property type="project" value="UniProtKB-KW"/>
</dbReference>
<gene>
    <name evidence="3" type="ORF">GCM10011425_28150</name>
</gene>
<keyword evidence="4" id="KW-1185">Reference proteome</keyword>
<evidence type="ECO:0000256" key="1">
    <source>
        <dbReference type="ARBA" id="ARBA00023172"/>
    </source>
</evidence>
<proteinExistence type="predicted"/>
<dbReference type="EMBL" id="BMDO01000008">
    <property type="protein sequence ID" value="GGI51603.1"/>
    <property type="molecule type" value="Genomic_DNA"/>
</dbReference>
<dbReference type="RefSeq" id="WP_188417720.1">
    <property type="nucleotide sequence ID" value="NZ_BMDO01000008.1"/>
</dbReference>
<reference evidence="3" key="1">
    <citation type="journal article" date="2014" name="Int. J. Syst. Evol. Microbiol.">
        <title>Complete genome sequence of Corynebacterium casei LMG S-19264T (=DSM 44701T), isolated from a smear-ripened cheese.</title>
        <authorList>
            <consortium name="US DOE Joint Genome Institute (JGI-PGF)"/>
            <person name="Walter F."/>
            <person name="Albersmeier A."/>
            <person name="Kalinowski J."/>
            <person name="Ruckert C."/>
        </authorList>
    </citation>
    <scope>NUCLEOTIDE SEQUENCE</scope>
    <source>
        <strain evidence="3">CCM 8711</strain>
    </source>
</reference>
<dbReference type="Proteomes" id="UP000662074">
    <property type="component" value="Unassembled WGS sequence"/>
</dbReference>
<accession>A0A917N274</accession>
<dbReference type="Gene3D" id="1.10.443.10">
    <property type="entry name" value="Intergrase catalytic core"/>
    <property type="match status" value="1"/>
</dbReference>
<dbReference type="InterPro" id="IPR013762">
    <property type="entry name" value="Integrase-like_cat_sf"/>
</dbReference>
<dbReference type="GO" id="GO:0003677">
    <property type="term" value="F:DNA binding"/>
    <property type="evidence" value="ECO:0007669"/>
    <property type="project" value="InterPro"/>
</dbReference>
<dbReference type="InterPro" id="IPR011010">
    <property type="entry name" value="DNA_brk_join_enz"/>
</dbReference>
<keyword evidence="1" id="KW-0233">DNA recombination</keyword>
<dbReference type="PANTHER" id="PTHR30349">
    <property type="entry name" value="PHAGE INTEGRASE-RELATED"/>
    <property type="match status" value="1"/>
</dbReference>
<dbReference type="InterPro" id="IPR050090">
    <property type="entry name" value="Tyrosine_recombinase_XerCD"/>
</dbReference>
<dbReference type="AlphaFoldDB" id="A0A917N274"/>
<evidence type="ECO:0000259" key="2">
    <source>
        <dbReference type="PROSITE" id="PS51898"/>
    </source>
</evidence>
<feature type="domain" description="Tyr recombinase" evidence="2">
    <location>
        <begin position="194"/>
        <end position="378"/>
    </location>
</feature>
<evidence type="ECO:0000313" key="4">
    <source>
        <dbReference type="Proteomes" id="UP000662074"/>
    </source>
</evidence>
<dbReference type="CDD" id="cd00397">
    <property type="entry name" value="DNA_BRE_C"/>
    <property type="match status" value="1"/>
</dbReference>
<protein>
    <recommendedName>
        <fullName evidence="2">Tyr recombinase domain-containing protein</fullName>
    </recommendedName>
</protein>
<dbReference type="PANTHER" id="PTHR30349:SF64">
    <property type="entry name" value="PROPHAGE INTEGRASE INTD-RELATED"/>
    <property type="match status" value="1"/>
</dbReference>
<comment type="caution">
    <text evidence="3">The sequence shown here is derived from an EMBL/GenBank/DDBJ whole genome shotgun (WGS) entry which is preliminary data.</text>
</comment>
<dbReference type="InterPro" id="IPR002104">
    <property type="entry name" value="Integrase_catalytic"/>
</dbReference>
<dbReference type="PROSITE" id="PS51898">
    <property type="entry name" value="TYR_RECOMBINASE"/>
    <property type="match status" value="1"/>
</dbReference>
<dbReference type="SUPFAM" id="SSF56349">
    <property type="entry name" value="DNA breaking-rejoining enzymes"/>
    <property type="match status" value="1"/>
</dbReference>
<dbReference type="GO" id="GO:0015074">
    <property type="term" value="P:DNA integration"/>
    <property type="evidence" value="ECO:0007669"/>
    <property type="project" value="InterPro"/>
</dbReference>
<organism evidence="3 4">
    <name type="scientific">Mucilaginibacter galii</name>
    <dbReference type="NCBI Taxonomy" id="2005073"/>
    <lineage>
        <taxon>Bacteria</taxon>
        <taxon>Pseudomonadati</taxon>
        <taxon>Bacteroidota</taxon>
        <taxon>Sphingobacteriia</taxon>
        <taxon>Sphingobacteriales</taxon>
        <taxon>Sphingobacteriaceae</taxon>
        <taxon>Mucilaginibacter</taxon>
    </lineage>
</organism>
<dbReference type="Pfam" id="PF00589">
    <property type="entry name" value="Phage_integrase"/>
    <property type="match status" value="1"/>
</dbReference>
<sequence>MFTEPKIVASDNLETRSYVTFYLDGKRIREYNGKSLDLMLNPNRAPSIEERNRLLRKLQFELHKALDNKCYPATKAVVTVEQTPVNNTTVTTGELLQSALDKKLIGDLSKTYKRNLRNIHRQFTTFLSTSELSGAITEISAIRIEEFLSRFKSSGTYYMDKRRDLGVLFSSAGKVISHALPAIKSTERMRVKATLHRSYEKEQLKPILEFLKINQPNVYLCCLLTYGSWLRPHEEVRLLTKRHFKKANTEIHLSGSENKGGKVRVVYVPEYTQSVLEPILTKLKPDDNIFTGRSEPFNDAYFNTQWTRAWKKMYKQELIYKKQTIYSFRHTAAVEVFRRTKDVYLLQKLLGHSTIMVTLKYLRNLGEFNSEELKEAAPTLDF</sequence>
<name>A0A917N274_9SPHI</name>
<reference evidence="3" key="2">
    <citation type="submission" date="2020-09" db="EMBL/GenBank/DDBJ databases">
        <authorList>
            <person name="Sun Q."/>
            <person name="Sedlacek I."/>
        </authorList>
    </citation>
    <scope>NUCLEOTIDE SEQUENCE</scope>
    <source>
        <strain evidence="3">CCM 8711</strain>
    </source>
</reference>